<evidence type="ECO:0000313" key="1">
    <source>
        <dbReference type="EMBL" id="CEK73868.1"/>
    </source>
</evidence>
<accession>A0A0B6ZZ37</accession>
<reference evidence="1" key="1">
    <citation type="submission" date="2014-12" db="EMBL/GenBank/DDBJ databases">
        <title>Insight into the proteome of Arion vulgaris.</title>
        <authorList>
            <person name="Aradska J."/>
            <person name="Bulat T."/>
            <person name="Smidak R."/>
            <person name="Sarate P."/>
            <person name="Gangsoo J."/>
            <person name="Sialana F."/>
            <person name="Bilban M."/>
            <person name="Lubec G."/>
        </authorList>
    </citation>
    <scope>NUCLEOTIDE SEQUENCE</scope>
    <source>
        <tissue evidence="1">Skin</tissue>
    </source>
</reference>
<dbReference type="AlphaFoldDB" id="A0A0B6ZZ37"/>
<proteinExistence type="predicted"/>
<sequence>MFILVLQADSSPTWHIGKFHPLDNRFLIKQFYVKLVFSISAYHFLLDYKLKLVFHFAPPWKKLCGCPCIHLLVQISAVYVSHDQDTLDYLLTALMCSGRELIHSWERAC</sequence>
<protein>
    <submittedName>
        <fullName evidence="1">Uncharacterized protein</fullName>
    </submittedName>
</protein>
<organism evidence="1">
    <name type="scientific">Arion vulgaris</name>
    <dbReference type="NCBI Taxonomy" id="1028688"/>
    <lineage>
        <taxon>Eukaryota</taxon>
        <taxon>Metazoa</taxon>
        <taxon>Spiralia</taxon>
        <taxon>Lophotrochozoa</taxon>
        <taxon>Mollusca</taxon>
        <taxon>Gastropoda</taxon>
        <taxon>Heterobranchia</taxon>
        <taxon>Euthyneura</taxon>
        <taxon>Panpulmonata</taxon>
        <taxon>Eupulmonata</taxon>
        <taxon>Stylommatophora</taxon>
        <taxon>Helicina</taxon>
        <taxon>Arionoidea</taxon>
        <taxon>Arionidae</taxon>
        <taxon>Arion</taxon>
    </lineage>
</organism>
<name>A0A0B6ZZ37_9EUPU</name>
<gene>
    <name evidence="1" type="primary">ORF88672</name>
</gene>
<dbReference type="EMBL" id="HACG01027003">
    <property type="protein sequence ID" value="CEK73868.1"/>
    <property type="molecule type" value="Transcribed_RNA"/>
</dbReference>